<dbReference type="InterPro" id="IPR011032">
    <property type="entry name" value="GroES-like_sf"/>
</dbReference>
<evidence type="ECO:0000313" key="6">
    <source>
        <dbReference type="EMBL" id="MBB5063886.1"/>
    </source>
</evidence>
<dbReference type="RefSeq" id="WP_184255389.1">
    <property type="nucleotide sequence ID" value="NZ_JACHIO010000008.1"/>
</dbReference>
<dbReference type="InterPro" id="IPR013149">
    <property type="entry name" value="ADH-like_C"/>
</dbReference>
<dbReference type="GO" id="GO:0008743">
    <property type="term" value="F:L-threonine 3-dehydrogenase activity"/>
    <property type="evidence" value="ECO:0007669"/>
    <property type="project" value="UniProtKB-EC"/>
</dbReference>
<dbReference type="SMART" id="SM00829">
    <property type="entry name" value="PKS_ER"/>
    <property type="match status" value="1"/>
</dbReference>
<sequence>MIPKTMQALVKATAAPGMEMREMPVPTLGASDVLVAVETASVCGTDLHIYHWDEWAQARIKPPYIPGHEFCGTVAAIGELVQDVQVGDFVSAEMHVACGHCLQCRSGQAHVCQFVKILGVDADGAFADYVRIPATNIWKLSPAIPRDFGSLFDPFGNAVHTVLSGPIAGQTVAVTGCGPIGLFSIAVAKACGAAHIFAIEPNAQRRELARRMGARTLLDPASGDIEQQVKTATGGNGVDVLLEMSGHPSAIAQGFRLLRMGGRASLLGIPSRPVEMDLANAVIFKGATVHGINGRKMYETWFQAEALLRESGIDLAPVITHRLPLGQFDEAMHLLESGEASKILLTVKR</sequence>
<name>A0A7W8E9N4_9BACT</name>
<dbReference type="AlphaFoldDB" id="A0A7W8E9N4"/>
<dbReference type="PROSITE" id="PS00059">
    <property type="entry name" value="ADH_ZINC"/>
    <property type="match status" value="1"/>
</dbReference>
<dbReference type="EMBL" id="JACHIO010000008">
    <property type="protein sequence ID" value="MBB5063886.1"/>
    <property type="molecule type" value="Genomic_DNA"/>
</dbReference>
<comment type="similarity">
    <text evidence="4">Belongs to the zinc-containing alcohol dehydrogenase family.</text>
</comment>
<dbReference type="InterPro" id="IPR020843">
    <property type="entry name" value="ER"/>
</dbReference>
<dbReference type="NCBIfam" id="NF003808">
    <property type="entry name" value="PRK05396.1"/>
    <property type="match status" value="1"/>
</dbReference>
<gene>
    <name evidence="6" type="ORF">HDF15_002234</name>
</gene>
<organism evidence="6 7">
    <name type="scientific">Granulicella mallensis</name>
    <dbReference type="NCBI Taxonomy" id="940614"/>
    <lineage>
        <taxon>Bacteria</taxon>
        <taxon>Pseudomonadati</taxon>
        <taxon>Acidobacteriota</taxon>
        <taxon>Terriglobia</taxon>
        <taxon>Terriglobales</taxon>
        <taxon>Acidobacteriaceae</taxon>
        <taxon>Granulicella</taxon>
    </lineage>
</organism>
<dbReference type="InterPro" id="IPR050129">
    <property type="entry name" value="Zn_alcohol_dh"/>
</dbReference>
<dbReference type="InterPro" id="IPR002328">
    <property type="entry name" value="ADH_Zn_CS"/>
</dbReference>
<dbReference type="EC" id="1.1.1.103" evidence="6"/>
<evidence type="ECO:0000259" key="5">
    <source>
        <dbReference type="SMART" id="SM00829"/>
    </source>
</evidence>
<comment type="cofactor">
    <cofactor evidence="4">
        <name>Zn(2+)</name>
        <dbReference type="ChEBI" id="CHEBI:29105"/>
    </cofactor>
</comment>
<evidence type="ECO:0000256" key="1">
    <source>
        <dbReference type="ARBA" id="ARBA00022723"/>
    </source>
</evidence>
<protein>
    <submittedName>
        <fullName evidence="6">Threonine 3-dehydrogenase</fullName>
        <ecNumber evidence="6">1.1.1.103</ecNumber>
    </submittedName>
</protein>
<dbReference type="Pfam" id="PF08240">
    <property type="entry name" value="ADH_N"/>
    <property type="match status" value="1"/>
</dbReference>
<reference evidence="6 7" key="1">
    <citation type="submission" date="2020-08" db="EMBL/GenBank/DDBJ databases">
        <title>Genomic Encyclopedia of Type Strains, Phase IV (KMG-V): Genome sequencing to study the core and pangenomes of soil and plant-associated prokaryotes.</title>
        <authorList>
            <person name="Whitman W."/>
        </authorList>
    </citation>
    <scope>NUCLEOTIDE SEQUENCE [LARGE SCALE GENOMIC DNA]</scope>
    <source>
        <strain evidence="6 7">X5P3</strain>
    </source>
</reference>
<dbReference type="Gene3D" id="3.40.50.720">
    <property type="entry name" value="NAD(P)-binding Rossmann-like Domain"/>
    <property type="match status" value="1"/>
</dbReference>
<dbReference type="SUPFAM" id="SSF51735">
    <property type="entry name" value="NAD(P)-binding Rossmann-fold domains"/>
    <property type="match status" value="1"/>
</dbReference>
<feature type="domain" description="Enoyl reductase (ER)" evidence="5">
    <location>
        <begin position="13"/>
        <end position="345"/>
    </location>
</feature>
<dbReference type="Pfam" id="PF00107">
    <property type="entry name" value="ADH_zinc_N"/>
    <property type="match status" value="1"/>
</dbReference>
<dbReference type="InterPro" id="IPR013154">
    <property type="entry name" value="ADH-like_N"/>
</dbReference>
<keyword evidence="3 6" id="KW-0560">Oxidoreductase</keyword>
<evidence type="ECO:0000256" key="3">
    <source>
        <dbReference type="ARBA" id="ARBA00023002"/>
    </source>
</evidence>
<evidence type="ECO:0000313" key="7">
    <source>
        <dbReference type="Proteomes" id="UP000584867"/>
    </source>
</evidence>
<evidence type="ECO:0000256" key="2">
    <source>
        <dbReference type="ARBA" id="ARBA00022833"/>
    </source>
</evidence>
<dbReference type="PANTHER" id="PTHR43401:SF2">
    <property type="entry name" value="L-THREONINE 3-DEHYDROGENASE"/>
    <property type="match status" value="1"/>
</dbReference>
<evidence type="ECO:0000256" key="4">
    <source>
        <dbReference type="RuleBase" id="RU361277"/>
    </source>
</evidence>
<dbReference type="Gene3D" id="3.90.180.10">
    <property type="entry name" value="Medium-chain alcohol dehydrogenases, catalytic domain"/>
    <property type="match status" value="1"/>
</dbReference>
<dbReference type="GO" id="GO:0008270">
    <property type="term" value="F:zinc ion binding"/>
    <property type="evidence" value="ECO:0007669"/>
    <property type="project" value="InterPro"/>
</dbReference>
<proteinExistence type="inferred from homology"/>
<dbReference type="Proteomes" id="UP000584867">
    <property type="component" value="Unassembled WGS sequence"/>
</dbReference>
<dbReference type="InterPro" id="IPR036291">
    <property type="entry name" value="NAD(P)-bd_dom_sf"/>
</dbReference>
<dbReference type="PANTHER" id="PTHR43401">
    <property type="entry name" value="L-THREONINE 3-DEHYDROGENASE"/>
    <property type="match status" value="1"/>
</dbReference>
<accession>A0A7W8E9N4</accession>
<keyword evidence="1 4" id="KW-0479">Metal-binding</keyword>
<comment type="caution">
    <text evidence="6">The sequence shown here is derived from an EMBL/GenBank/DDBJ whole genome shotgun (WGS) entry which is preliminary data.</text>
</comment>
<dbReference type="SUPFAM" id="SSF50129">
    <property type="entry name" value="GroES-like"/>
    <property type="match status" value="1"/>
</dbReference>
<keyword evidence="2 4" id="KW-0862">Zinc</keyword>